<accession>A0A4Q7VGT9</accession>
<evidence type="ECO:0000256" key="4">
    <source>
        <dbReference type="ARBA" id="ARBA00022517"/>
    </source>
</evidence>
<evidence type="ECO:0000313" key="7">
    <source>
        <dbReference type="EMBL" id="RZT95261.1"/>
    </source>
</evidence>
<dbReference type="PANTHER" id="PTHR38099:SF1">
    <property type="entry name" value="LARGE RIBOSOMAL RNA SUBUNIT ACCUMULATION PROTEIN YCED"/>
    <property type="match status" value="1"/>
</dbReference>
<dbReference type="RefSeq" id="WP_130433527.1">
    <property type="nucleotide sequence ID" value="NZ_SHKP01000007.1"/>
</dbReference>
<gene>
    <name evidence="7" type="ORF">EV670_3012</name>
</gene>
<keyword evidence="8" id="KW-1185">Reference proteome</keyword>
<feature type="compositionally biased region" description="Acidic residues" evidence="6">
    <location>
        <begin position="170"/>
        <end position="181"/>
    </location>
</feature>
<sequence>MAASRNTNPLRLDVAAFAEHRDALSGSWPLAELERLAEIERGASARAAEPQSASAADAVSWALHGEQRTRLGAEPETWLHVEARAIVSMECQRCLQPVAVTVVADRWLRFVPGGEEAAAALDDDSDDDVLPLQRAVDARALIEDELLLELPLVARHESCPRPLPMSAGEEALEPAADEDGAAAERPSPFAVLAQLKVPGKGH</sequence>
<comment type="function">
    <text evidence="1">Plays a role in synthesis, processing and/or stability of 23S rRNA.</text>
</comment>
<evidence type="ECO:0000256" key="3">
    <source>
        <dbReference type="ARBA" id="ARBA00015716"/>
    </source>
</evidence>
<evidence type="ECO:0000256" key="1">
    <source>
        <dbReference type="ARBA" id="ARBA00002868"/>
    </source>
</evidence>
<dbReference type="GO" id="GO:0005829">
    <property type="term" value="C:cytosol"/>
    <property type="evidence" value="ECO:0007669"/>
    <property type="project" value="TreeGrafter"/>
</dbReference>
<evidence type="ECO:0000256" key="5">
    <source>
        <dbReference type="ARBA" id="ARBA00031841"/>
    </source>
</evidence>
<dbReference type="GO" id="GO:0042254">
    <property type="term" value="P:ribosome biogenesis"/>
    <property type="evidence" value="ECO:0007669"/>
    <property type="project" value="UniProtKB-KW"/>
</dbReference>
<dbReference type="EMBL" id="SHKP01000007">
    <property type="protein sequence ID" value="RZT95261.1"/>
    <property type="molecule type" value="Genomic_DNA"/>
</dbReference>
<dbReference type="InterPro" id="IPR003772">
    <property type="entry name" value="YceD"/>
</dbReference>
<dbReference type="InterPro" id="IPR039255">
    <property type="entry name" value="YceD_bac"/>
</dbReference>
<keyword evidence="4" id="KW-0690">Ribosome biogenesis</keyword>
<proteinExistence type="inferred from homology"/>
<evidence type="ECO:0000256" key="2">
    <source>
        <dbReference type="ARBA" id="ARBA00010740"/>
    </source>
</evidence>
<dbReference type="OrthoDB" id="5297600at2"/>
<dbReference type="Proteomes" id="UP000293671">
    <property type="component" value="Unassembled WGS sequence"/>
</dbReference>
<comment type="similarity">
    <text evidence="2">Belongs to the DUF177 domain family.</text>
</comment>
<organism evidence="7 8">
    <name type="scientific">Rivibacter subsaxonicus</name>
    <dbReference type="NCBI Taxonomy" id="457575"/>
    <lineage>
        <taxon>Bacteria</taxon>
        <taxon>Pseudomonadati</taxon>
        <taxon>Pseudomonadota</taxon>
        <taxon>Betaproteobacteria</taxon>
        <taxon>Burkholderiales</taxon>
        <taxon>Rivibacter</taxon>
    </lineage>
</organism>
<dbReference type="Pfam" id="PF02620">
    <property type="entry name" value="YceD"/>
    <property type="match status" value="1"/>
</dbReference>
<evidence type="ECO:0000313" key="8">
    <source>
        <dbReference type="Proteomes" id="UP000293671"/>
    </source>
</evidence>
<reference evidence="7 8" key="1">
    <citation type="submission" date="2019-02" db="EMBL/GenBank/DDBJ databases">
        <title>Genomic Encyclopedia of Type Strains, Phase IV (KMG-IV): sequencing the most valuable type-strain genomes for metagenomic binning, comparative biology and taxonomic classification.</title>
        <authorList>
            <person name="Goeker M."/>
        </authorList>
    </citation>
    <scope>NUCLEOTIDE SEQUENCE [LARGE SCALE GENOMIC DNA]</scope>
    <source>
        <strain evidence="7 8">DSM 19570</strain>
    </source>
</reference>
<dbReference type="PANTHER" id="PTHR38099">
    <property type="entry name" value="LARGE RIBOSOMAL RNA SUBUNIT ACCUMULATION PROTEIN YCED"/>
    <property type="match status" value="1"/>
</dbReference>
<feature type="region of interest" description="Disordered" evidence="6">
    <location>
        <begin position="164"/>
        <end position="184"/>
    </location>
</feature>
<protein>
    <recommendedName>
        <fullName evidence="3">Large ribosomal RNA subunit accumulation protein YceD</fullName>
    </recommendedName>
    <alternativeName>
        <fullName evidence="5">23S rRNA accumulation protein YceD</fullName>
    </alternativeName>
</protein>
<name>A0A4Q7VGT9_9BURK</name>
<evidence type="ECO:0000256" key="6">
    <source>
        <dbReference type="SAM" id="MobiDB-lite"/>
    </source>
</evidence>
<dbReference type="AlphaFoldDB" id="A0A4Q7VGT9"/>
<comment type="caution">
    <text evidence="7">The sequence shown here is derived from an EMBL/GenBank/DDBJ whole genome shotgun (WGS) entry which is preliminary data.</text>
</comment>